<gene>
    <name evidence="1" type="ORF">ACFL6M_05100</name>
</gene>
<sequence length="177" mass="19406">MARKRCSSCFRWILLLVTAVCALVATGPGVVATTLLTMDVPALSEMADCVLEGEIRGTRCVWNETHTQIHTYVSFDVTTVHAGECTPGTREFRMLGGAVADTAMIVDGSPSFGAGERVFLFMRDESNSNFPIVGWKQGKLTFTIHAETSAERIGNVHVGYFDRDELIFAVQQAREGR</sequence>
<dbReference type="Proteomes" id="UP001593833">
    <property type="component" value="Unassembled WGS sequence"/>
</dbReference>
<reference evidence="1 2" key="1">
    <citation type="submission" date="2024-09" db="EMBL/GenBank/DDBJ databases">
        <authorList>
            <person name="D'Angelo T."/>
        </authorList>
    </citation>
    <scope>NUCLEOTIDE SEQUENCE [LARGE SCALE GENOMIC DNA]</scope>
    <source>
        <strain evidence="1">SAG AM-320-E07</strain>
    </source>
</reference>
<comment type="caution">
    <text evidence="1">The sequence shown here is derived from an EMBL/GenBank/DDBJ whole genome shotgun (WGS) entry which is preliminary data.</text>
</comment>
<name>A0ABV6YLA7_UNCEI</name>
<organism evidence="1 2">
    <name type="scientific">Eiseniibacteriota bacterium</name>
    <dbReference type="NCBI Taxonomy" id="2212470"/>
    <lineage>
        <taxon>Bacteria</taxon>
        <taxon>Candidatus Eiseniibacteriota</taxon>
    </lineage>
</organism>
<protein>
    <submittedName>
        <fullName evidence="1">Uncharacterized protein</fullName>
    </submittedName>
</protein>
<proteinExistence type="predicted"/>
<keyword evidence="2" id="KW-1185">Reference proteome</keyword>
<evidence type="ECO:0000313" key="2">
    <source>
        <dbReference type="Proteomes" id="UP001593833"/>
    </source>
</evidence>
<evidence type="ECO:0000313" key="1">
    <source>
        <dbReference type="EMBL" id="MFC1572959.1"/>
    </source>
</evidence>
<accession>A0ABV6YLA7</accession>
<dbReference type="EMBL" id="JBHPKH010000055">
    <property type="protein sequence ID" value="MFC1572959.1"/>
    <property type="molecule type" value="Genomic_DNA"/>
</dbReference>